<dbReference type="PANTHER" id="PTHR13169:SF0">
    <property type="entry name" value="UBIQUITIN-LIKE PROTEIN 3"/>
    <property type="match status" value="1"/>
</dbReference>
<feature type="region of interest" description="Disordered" evidence="1">
    <location>
        <begin position="276"/>
        <end position="339"/>
    </location>
</feature>
<dbReference type="PANTHER" id="PTHR13169">
    <property type="entry name" value="UBIQUITIN-LIKE PROTEIN 3 HCG-1 PROTEIN"/>
    <property type="match status" value="1"/>
</dbReference>
<feature type="compositionally biased region" description="Acidic residues" evidence="1">
    <location>
        <begin position="93"/>
        <end position="126"/>
    </location>
</feature>
<organism evidence="3 4">
    <name type="scientific">Armillaria ostoyae</name>
    <name type="common">Armillaria root rot fungus</name>
    <dbReference type="NCBI Taxonomy" id="47428"/>
    <lineage>
        <taxon>Eukaryota</taxon>
        <taxon>Fungi</taxon>
        <taxon>Dikarya</taxon>
        <taxon>Basidiomycota</taxon>
        <taxon>Agaricomycotina</taxon>
        <taxon>Agaricomycetes</taxon>
        <taxon>Agaricomycetidae</taxon>
        <taxon>Agaricales</taxon>
        <taxon>Marasmiineae</taxon>
        <taxon>Physalacriaceae</taxon>
        <taxon>Armillaria</taxon>
    </lineage>
</organism>
<evidence type="ECO:0000259" key="2">
    <source>
        <dbReference type="Pfam" id="PF13881"/>
    </source>
</evidence>
<keyword evidence="4" id="KW-1185">Reference proteome</keyword>
<dbReference type="STRING" id="47428.A0A284RRU6"/>
<feature type="region of interest" description="Disordered" evidence="1">
    <location>
        <begin position="59"/>
        <end position="126"/>
    </location>
</feature>
<feature type="compositionally biased region" description="Basic and acidic residues" evidence="1">
    <location>
        <begin position="19"/>
        <end position="29"/>
    </location>
</feature>
<dbReference type="Gene3D" id="3.10.20.90">
    <property type="entry name" value="Phosphatidylinositol 3-kinase Catalytic Subunit, Chain A, domain 1"/>
    <property type="match status" value="1"/>
</dbReference>
<protein>
    <recommendedName>
        <fullName evidence="2">UBL3-like ubiquitin domain-containing protein</fullName>
    </recommendedName>
</protein>
<accession>A0A284RRU6</accession>
<evidence type="ECO:0000313" key="3">
    <source>
        <dbReference type="EMBL" id="SJL11448.1"/>
    </source>
</evidence>
<name>A0A284RRU6_ARMOS</name>
<dbReference type="Pfam" id="PF13881">
    <property type="entry name" value="Rad60-SLD_2"/>
    <property type="match status" value="1"/>
</dbReference>
<sequence length="397" mass="44633">MPRPKTAVSRPHPTVTFDEPEHSLTRVRSEGYMGPALGVNAYSTNASARTSYTRVDMAVDGDGTGWVGEEGRSSRIWNDDSEYEEEQEKRDVDGEDGDEDQGGEADTEGGDVGDDEKDAGDDDDELPNISLTFLLLTGKRRTMSFHPEYTIGRVKEKIWNAWPHDWTPESPRPPAPSYLRILHLGKVWQDDDVLQAHNLPINTPPTSATDPNTPKPPPTIVHLSIRPYTAEDAAYEAQRKNRVGLCARLGKGIDWVRQRRLARAIRQQEQARVQQEQALQRERERELATNEPEEQSGIQLQEVSNNRVTAYVTDVRDKDGNKPSDLATPAPESEPELRLESENLPLLRARELDPALRQLPRVRMDAETLFKVNSVHPAMSNDVVVTDTIILRHLPHG</sequence>
<gene>
    <name evidence="3" type="ORF">ARMOST_14852</name>
</gene>
<dbReference type="AlphaFoldDB" id="A0A284RRU6"/>
<feature type="region of interest" description="Disordered" evidence="1">
    <location>
        <begin position="1"/>
        <end position="29"/>
    </location>
</feature>
<dbReference type="Proteomes" id="UP000219338">
    <property type="component" value="Unassembled WGS sequence"/>
</dbReference>
<dbReference type="OrthoDB" id="1043111at2759"/>
<proteinExistence type="predicted"/>
<dbReference type="SUPFAM" id="SSF54236">
    <property type="entry name" value="Ubiquitin-like"/>
    <property type="match status" value="1"/>
</dbReference>
<feature type="compositionally biased region" description="Polar residues" evidence="1">
    <location>
        <begin position="296"/>
        <end position="308"/>
    </location>
</feature>
<evidence type="ECO:0000256" key="1">
    <source>
        <dbReference type="SAM" id="MobiDB-lite"/>
    </source>
</evidence>
<dbReference type="InterPro" id="IPR039540">
    <property type="entry name" value="UBL3-like_ubiquitin_dom"/>
</dbReference>
<dbReference type="OMA" id="WNDDSEY"/>
<dbReference type="InterPro" id="IPR029071">
    <property type="entry name" value="Ubiquitin-like_domsf"/>
</dbReference>
<evidence type="ECO:0000313" key="4">
    <source>
        <dbReference type="Proteomes" id="UP000219338"/>
    </source>
</evidence>
<reference evidence="4" key="1">
    <citation type="journal article" date="2017" name="Nat. Ecol. Evol.">
        <title>Genome expansion and lineage-specific genetic innovations in the forest pathogenic fungi Armillaria.</title>
        <authorList>
            <person name="Sipos G."/>
            <person name="Prasanna A.N."/>
            <person name="Walter M.C."/>
            <person name="O'Connor E."/>
            <person name="Balint B."/>
            <person name="Krizsan K."/>
            <person name="Kiss B."/>
            <person name="Hess J."/>
            <person name="Varga T."/>
            <person name="Slot J."/>
            <person name="Riley R."/>
            <person name="Boka B."/>
            <person name="Rigling D."/>
            <person name="Barry K."/>
            <person name="Lee J."/>
            <person name="Mihaltcheva S."/>
            <person name="LaButti K."/>
            <person name="Lipzen A."/>
            <person name="Waldron R."/>
            <person name="Moloney N.M."/>
            <person name="Sperisen C."/>
            <person name="Kredics L."/>
            <person name="Vagvoelgyi C."/>
            <person name="Patrignani A."/>
            <person name="Fitzpatrick D."/>
            <person name="Nagy I."/>
            <person name="Doyle S."/>
            <person name="Anderson J.B."/>
            <person name="Grigoriev I.V."/>
            <person name="Gueldener U."/>
            <person name="Muensterkoetter M."/>
            <person name="Nagy L.G."/>
        </authorList>
    </citation>
    <scope>NUCLEOTIDE SEQUENCE [LARGE SCALE GENOMIC DNA]</scope>
    <source>
        <strain evidence="4">C18/9</strain>
    </source>
</reference>
<feature type="domain" description="UBL3-like ubiquitin" evidence="2">
    <location>
        <begin position="129"/>
        <end position="242"/>
    </location>
</feature>
<dbReference type="InterPro" id="IPR040015">
    <property type="entry name" value="UBL3-like"/>
</dbReference>
<feature type="compositionally biased region" description="Basic and acidic residues" evidence="1">
    <location>
        <begin position="279"/>
        <end position="288"/>
    </location>
</feature>
<dbReference type="EMBL" id="FUEG01000014">
    <property type="protein sequence ID" value="SJL11448.1"/>
    <property type="molecule type" value="Genomic_DNA"/>
</dbReference>